<evidence type="ECO:0000259" key="14">
    <source>
        <dbReference type="Pfam" id="PF01433"/>
    </source>
</evidence>
<dbReference type="SUPFAM" id="SSF63737">
    <property type="entry name" value="Leukotriene A4 hydrolase N-terminal domain"/>
    <property type="match status" value="1"/>
</dbReference>
<dbReference type="InterPro" id="IPR038438">
    <property type="entry name" value="PepN_Ig-like_sf"/>
</dbReference>
<dbReference type="InterPro" id="IPR024601">
    <property type="entry name" value="Peptidase_M1_pepN_C"/>
</dbReference>
<dbReference type="InterPro" id="IPR035414">
    <property type="entry name" value="Peptidase_M1_pepN_Ig-like"/>
</dbReference>
<evidence type="ECO:0000256" key="12">
    <source>
        <dbReference type="ARBA" id="ARBA00059739"/>
    </source>
</evidence>
<keyword evidence="6 18" id="KW-0031">Aminopeptidase</keyword>
<dbReference type="FunFam" id="1.10.390.10:FF:000002">
    <property type="entry name" value="Aminopeptidase N"/>
    <property type="match status" value="1"/>
</dbReference>
<gene>
    <name evidence="18" type="ORF">SAMN05428998_11436</name>
</gene>
<proteinExistence type="inferred from homology"/>
<keyword evidence="7" id="KW-0645">Protease</keyword>
<dbReference type="Pfam" id="PF01433">
    <property type="entry name" value="Peptidase_M1"/>
    <property type="match status" value="1"/>
</dbReference>
<dbReference type="Pfam" id="PF17432">
    <property type="entry name" value="DUF3458_C"/>
    <property type="match status" value="1"/>
</dbReference>
<dbReference type="FunFam" id="2.60.40.1730:FF:000005">
    <property type="entry name" value="Aminopeptidase N"/>
    <property type="match status" value="1"/>
</dbReference>
<reference evidence="18 19" key="1">
    <citation type="submission" date="2017-04" db="EMBL/GenBank/DDBJ databases">
        <authorList>
            <person name="Afonso C.L."/>
            <person name="Miller P.J."/>
            <person name="Scott M.A."/>
            <person name="Spackman E."/>
            <person name="Goraichik I."/>
            <person name="Dimitrov K.M."/>
            <person name="Suarez D.L."/>
            <person name="Swayne D.E."/>
        </authorList>
    </citation>
    <scope>NUCLEOTIDE SEQUENCE [LARGE SCALE GENOMIC DNA]</scope>
    <source>
        <strain evidence="18 19">USBA 355</strain>
    </source>
</reference>
<feature type="domain" description="Aminopeptidase N-like N-terminal" evidence="17">
    <location>
        <begin position="124"/>
        <end position="196"/>
    </location>
</feature>
<dbReference type="Gene3D" id="1.25.50.10">
    <property type="entry name" value="Peptidase M1, alanyl aminopeptidase, C-terminal domain"/>
    <property type="match status" value="1"/>
</dbReference>
<dbReference type="SUPFAM" id="SSF55486">
    <property type="entry name" value="Metalloproteases ('zincins'), catalytic domain"/>
    <property type="match status" value="1"/>
</dbReference>
<dbReference type="InterPro" id="IPR027268">
    <property type="entry name" value="Peptidase_M4/M1_CTD_sf"/>
</dbReference>
<evidence type="ECO:0000313" key="18">
    <source>
        <dbReference type="EMBL" id="SMF40643.1"/>
    </source>
</evidence>
<dbReference type="GO" id="GO:0008270">
    <property type="term" value="F:zinc ion binding"/>
    <property type="evidence" value="ECO:0007669"/>
    <property type="project" value="InterPro"/>
</dbReference>
<comment type="function">
    <text evidence="12">Aminopeptidase N is involved in the degradation of intracellular peptides generated by protein breakdown during normal growth as well as in response to nutrient starvation.</text>
</comment>
<dbReference type="FunFam" id="3.30.2010.30:FF:000002">
    <property type="entry name" value="Putative aminopeptidase N"/>
    <property type="match status" value="1"/>
</dbReference>
<dbReference type="STRING" id="560819.SAMN05428998_11436"/>
<accession>A0A1Y6C7U0</accession>
<dbReference type="Gene3D" id="3.30.2010.30">
    <property type="match status" value="1"/>
</dbReference>
<evidence type="ECO:0000259" key="15">
    <source>
        <dbReference type="Pfam" id="PF11940"/>
    </source>
</evidence>
<evidence type="ECO:0000259" key="16">
    <source>
        <dbReference type="Pfam" id="PF17432"/>
    </source>
</evidence>
<dbReference type="InterPro" id="IPR042097">
    <property type="entry name" value="Aminopeptidase_N-like_N_sf"/>
</dbReference>
<dbReference type="AlphaFoldDB" id="A0A1Y6C7U0"/>
<keyword evidence="8" id="KW-0479">Metal-binding</keyword>
<evidence type="ECO:0000256" key="6">
    <source>
        <dbReference type="ARBA" id="ARBA00022438"/>
    </source>
</evidence>
<keyword evidence="19" id="KW-1185">Reference proteome</keyword>
<evidence type="ECO:0000259" key="17">
    <source>
        <dbReference type="Pfam" id="PF17900"/>
    </source>
</evidence>
<dbReference type="Gene3D" id="2.60.40.1840">
    <property type="match status" value="1"/>
</dbReference>
<organism evidence="18 19">
    <name type="scientific">Tistlia consotensis USBA 355</name>
    <dbReference type="NCBI Taxonomy" id="560819"/>
    <lineage>
        <taxon>Bacteria</taxon>
        <taxon>Pseudomonadati</taxon>
        <taxon>Pseudomonadota</taxon>
        <taxon>Alphaproteobacteria</taxon>
        <taxon>Rhodospirillales</taxon>
        <taxon>Rhodovibrionaceae</taxon>
        <taxon>Tistlia</taxon>
    </lineage>
</organism>
<dbReference type="InterPro" id="IPR037144">
    <property type="entry name" value="Peptidase_M1_pepN_C_sf"/>
</dbReference>
<keyword evidence="9" id="KW-0378">Hydrolase</keyword>
<dbReference type="GO" id="GO:0008237">
    <property type="term" value="F:metallopeptidase activity"/>
    <property type="evidence" value="ECO:0007669"/>
    <property type="project" value="UniProtKB-UniRule"/>
</dbReference>
<dbReference type="InterPro" id="IPR001930">
    <property type="entry name" value="Peptidase_M1"/>
</dbReference>
<evidence type="ECO:0000256" key="10">
    <source>
        <dbReference type="ARBA" id="ARBA00022833"/>
    </source>
</evidence>
<dbReference type="EC" id="3.4.11.2" evidence="4 13"/>
<keyword evidence="10" id="KW-0862">Zinc</keyword>
<evidence type="ECO:0000256" key="8">
    <source>
        <dbReference type="ARBA" id="ARBA00022723"/>
    </source>
</evidence>
<sequence length="873" mass="96469">MDRTVSPSAPQPTRLSDYRPPAHLIETLDLALDLRDDWTTVRATLRGRRNPAAGQGAAPIVLDGEAQELVSVTLDGERLGPNEYALEADRLTLPERDGAFELVVESRIRPQDNSALEGLYLSNGMYCTQCEAEGFRRITYFPDRPDVMAVYSVRLEADAARFPVLLSNGNPVEQGEAGAGRRYAVWHDPFPKPSYLFAAVAGDLACVEDRFVTRSGREVALRIYVEHGNEPRTGHAMDSLKRAMRWDEEVFGLEYDLDLFMIVAVSHFNMGAMENKGLNVFNSKLLLADAATATDADLQRVEAVVAHEYFHNWTGNRVTCRDWFQLSLKEGLTVFRDQQFSADMHSHGVKRVGDVRLLRSVQFAEDAGPTAHPVRPDSYIEINNFYTPTVYEKGAEVVRMIHTLLGPAGFRRGMDLYFERHDGQAVTCEDFVAAMEDANGADLSSFRLWYQQAGTPTLEADWSQDLSARSLTLRLRQSVPPTPGQPLKRPMPLPVRAALLGKAGGTVAPERVLLLDGAEASFTFEEVGEPAVPSLLRGFSAPVRLEAAWSEDDLAFLAGADDDPFGRWEALQTLATRSLLRMAEALRAGGAATLDQRIVSAFRASLADARLEPAFKAELLTLPGETLLGQASETWQVDAVHEARELARRTLGEALRDGWRQAYQALAGEEGALDTEAMGRRAFKNAALAYWVAAGDEAAVAAALAQARPDGRMTDVVAALAALSDLERPDAEAALQAFHDRWLDDPLVLDKWFALKATASRPDTLATVEALRRHPRFDRRNPNRVRALIGSFTTGNPVRFHAADGSGYAFLAQEVLALDKLNPQVAARLTQPLVRWRRFDEGRRQRMLEALRRIADEPGLSRDVFEIVSKGLA</sequence>
<evidence type="ECO:0000256" key="4">
    <source>
        <dbReference type="ARBA" id="ARBA00012564"/>
    </source>
</evidence>
<dbReference type="PANTHER" id="PTHR46322">
    <property type="entry name" value="PUROMYCIN-SENSITIVE AMINOPEPTIDASE"/>
    <property type="match status" value="1"/>
</dbReference>
<protein>
    <recommendedName>
        <fullName evidence="5 13">Aminopeptidase N</fullName>
        <ecNumber evidence="4 13">3.4.11.2</ecNumber>
    </recommendedName>
</protein>
<evidence type="ECO:0000256" key="7">
    <source>
        <dbReference type="ARBA" id="ARBA00022670"/>
    </source>
</evidence>
<evidence type="ECO:0000256" key="2">
    <source>
        <dbReference type="ARBA" id="ARBA00001947"/>
    </source>
</evidence>
<dbReference type="Gene3D" id="1.10.390.10">
    <property type="entry name" value="Neutral Protease Domain 2"/>
    <property type="match status" value="1"/>
</dbReference>
<comment type="catalytic activity">
    <reaction evidence="1">
        <text>Release of an N-terminal amino acid, Xaa-|-Yaa- from a peptide, amide or arylamide. Xaa is preferably Ala, but may be most amino acids including Pro (slow action). When a terminal hydrophobic residue is followed by a prolyl residue, the two may be released as an intact Xaa-Pro dipeptide.</text>
        <dbReference type="EC" id="3.4.11.2"/>
    </reaction>
</comment>
<evidence type="ECO:0000256" key="13">
    <source>
        <dbReference type="NCBIfam" id="TIGR02414"/>
    </source>
</evidence>
<dbReference type="Pfam" id="PF17900">
    <property type="entry name" value="Peptidase_M1_N"/>
    <property type="match status" value="1"/>
</dbReference>
<dbReference type="EMBL" id="FWZX01000014">
    <property type="protein sequence ID" value="SMF40643.1"/>
    <property type="molecule type" value="Genomic_DNA"/>
</dbReference>
<comment type="cofactor">
    <cofactor evidence="2">
        <name>Zn(2+)</name>
        <dbReference type="ChEBI" id="CHEBI:29105"/>
    </cofactor>
</comment>
<evidence type="ECO:0000256" key="11">
    <source>
        <dbReference type="ARBA" id="ARBA00023049"/>
    </source>
</evidence>
<evidence type="ECO:0000256" key="3">
    <source>
        <dbReference type="ARBA" id="ARBA00010136"/>
    </source>
</evidence>
<dbReference type="InterPro" id="IPR012779">
    <property type="entry name" value="Peptidase_M1_pepN"/>
</dbReference>
<comment type="similarity">
    <text evidence="3">Belongs to the peptidase M1 family.</text>
</comment>
<dbReference type="Proteomes" id="UP000192917">
    <property type="component" value="Unassembled WGS sequence"/>
</dbReference>
<dbReference type="CDD" id="cd09600">
    <property type="entry name" value="M1_APN"/>
    <property type="match status" value="1"/>
</dbReference>
<dbReference type="GO" id="GO:0016285">
    <property type="term" value="F:alanyl aminopeptidase activity"/>
    <property type="evidence" value="ECO:0007669"/>
    <property type="project" value="UniProtKB-EC"/>
</dbReference>
<name>A0A1Y6C7U0_9PROT</name>
<evidence type="ECO:0000256" key="9">
    <source>
        <dbReference type="ARBA" id="ARBA00022801"/>
    </source>
</evidence>
<dbReference type="InterPro" id="IPR014782">
    <property type="entry name" value="Peptidase_M1_dom"/>
</dbReference>
<dbReference type="GO" id="GO:0006508">
    <property type="term" value="P:proteolysis"/>
    <property type="evidence" value="ECO:0007669"/>
    <property type="project" value="UniProtKB-UniRule"/>
</dbReference>
<feature type="domain" description="Peptidase M1 alanyl aminopeptidase Ig-like fold" evidence="15">
    <location>
        <begin position="454"/>
        <end position="547"/>
    </location>
</feature>
<dbReference type="InterPro" id="IPR045357">
    <property type="entry name" value="Aminopeptidase_N-like_N"/>
</dbReference>
<dbReference type="PRINTS" id="PR00756">
    <property type="entry name" value="ALADIPTASE"/>
</dbReference>
<dbReference type="NCBIfam" id="TIGR02414">
    <property type="entry name" value="pepN_proteo"/>
    <property type="match status" value="1"/>
</dbReference>
<evidence type="ECO:0000256" key="1">
    <source>
        <dbReference type="ARBA" id="ARBA00000098"/>
    </source>
</evidence>
<feature type="domain" description="Peptidase M1 membrane alanine aminopeptidase" evidence="14">
    <location>
        <begin position="236"/>
        <end position="446"/>
    </location>
</feature>
<dbReference type="Gene3D" id="2.60.40.1730">
    <property type="entry name" value="tricorn interacting facor f3 domain"/>
    <property type="match status" value="1"/>
</dbReference>
<feature type="domain" description="Peptidase M1 alanyl aminopeptidase C-terminal" evidence="16">
    <location>
        <begin position="552"/>
        <end position="872"/>
    </location>
</feature>
<evidence type="ECO:0000256" key="5">
    <source>
        <dbReference type="ARBA" id="ARBA00015611"/>
    </source>
</evidence>
<dbReference type="PANTHER" id="PTHR46322:SF1">
    <property type="entry name" value="PUROMYCIN-SENSITIVE AMINOPEPTIDASE"/>
    <property type="match status" value="1"/>
</dbReference>
<dbReference type="RefSeq" id="WP_085123864.1">
    <property type="nucleotide sequence ID" value="NZ_FWZX01000014.1"/>
</dbReference>
<keyword evidence="11" id="KW-0482">Metalloprotease</keyword>
<dbReference type="Pfam" id="PF11940">
    <property type="entry name" value="DUF3458"/>
    <property type="match status" value="1"/>
</dbReference>
<evidence type="ECO:0000313" key="19">
    <source>
        <dbReference type="Proteomes" id="UP000192917"/>
    </source>
</evidence>